<accession>A0A5B7HTG3</accession>
<protein>
    <submittedName>
        <fullName evidence="1">Uncharacterized protein</fullName>
    </submittedName>
</protein>
<gene>
    <name evidence="1" type="ORF">E2C01_066040</name>
</gene>
<proteinExistence type="predicted"/>
<sequence>MIQCTYVSNDMAVGLAEKHRAVVRTFGRGSLDYETHQVNGLSSVQENLQKQGILAVGTDIIMAFWKPGTQKQYHTHVSRWTQFCYRWDIDSLNPSVINQSIMEGICYGMRRLAYLMAPLQPVTFHEYPCRLPSCAKYLPAGGIDLMQP</sequence>
<dbReference type="Proteomes" id="UP000324222">
    <property type="component" value="Unassembled WGS sequence"/>
</dbReference>
<name>A0A5B7HTG3_PORTR</name>
<dbReference type="OrthoDB" id="6361724at2759"/>
<organism evidence="1 2">
    <name type="scientific">Portunus trituberculatus</name>
    <name type="common">Swimming crab</name>
    <name type="synonym">Neptunus trituberculatus</name>
    <dbReference type="NCBI Taxonomy" id="210409"/>
    <lineage>
        <taxon>Eukaryota</taxon>
        <taxon>Metazoa</taxon>
        <taxon>Ecdysozoa</taxon>
        <taxon>Arthropoda</taxon>
        <taxon>Crustacea</taxon>
        <taxon>Multicrustacea</taxon>
        <taxon>Malacostraca</taxon>
        <taxon>Eumalacostraca</taxon>
        <taxon>Eucarida</taxon>
        <taxon>Decapoda</taxon>
        <taxon>Pleocyemata</taxon>
        <taxon>Brachyura</taxon>
        <taxon>Eubrachyura</taxon>
        <taxon>Portunoidea</taxon>
        <taxon>Portunidae</taxon>
        <taxon>Portuninae</taxon>
        <taxon>Portunus</taxon>
    </lineage>
</organism>
<comment type="caution">
    <text evidence="1">The sequence shown here is derived from an EMBL/GenBank/DDBJ whole genome shotgun (WGS) entry which is preliminary data.</text>
</comment>
<evidence type="ECO:0000313" key="1">
    <source>
        <dbReference type="EMBL" id="MPC71754.1"/>
    </source>
</evidence>
<keyword evidence="2" id="KW-1185">Reference proteome</keyword>
<evidence type="ECO:0000313" key="2">
    <source>
        <dbReference type="Proteomes" id="UP000324222"/>
    </source>
</evidence>
<dbReference type="EMBL" id="VSRR010033520">
    <property type="protein sequence ID" value="MPC71754.1"/>
    <property type="molecule type" value="Genomic_DNA"/>
</dbReference>
<dbReference type="AlphaFoldDB" id="A0A5B7HTG3"/>
<reference evidence="1 2" key="1">
    <citation type="submission" date="2019-05" db="EMBL/GenBank/DDBJ databases">
        <title>Another draft genome of Portunus trituberculatus and its Hox gene families provides insights of decapod evolution.</title>
        <authorList>
            <person name="Jeong J.-H."/>
            <person name="Song I."/>
            <person name="Kim S."/>
            <person name="Choi T."/>
            <person name="Kim D."/>
            <person name="Ryu S."/>
            <person name="Kim W."/>
        </authorList>
    </citation>
    <scope>NUCLEOTIDE SEQUENCE [LARGE SCALE GENOMIC DNA]</scope>
    <source>
        <tissue evidence="1">Muscle</tissue>
    </source>
</reference>